<dbReference type="EMBL" id="CM047592">
    <property type="protein sequence ID" value="KAI9917621.1"/>
    <property type="molecule type" value="Genomic_DNA"/>
</dbReference>
<evidence type="ECO:0000313" key="1">
    <source>
        <dbReference type="EMBL" id="KAI9917621.1"/>
    </source>
</evidence>
<accession>A0ACC0WH57</accession>
<proteinExistence type="predicted"/>
<reference evidence="1 2" key="1">
    <citation type="journal article" date="2022" name="bioRxiv">
        <title>The genome of the oomycete Peronosclerospora sorghi, a cosmopolitan pathogen of maize and sorghum, is inflated with dispersed pseudogenes.</title>
        <authorList>
            <person name="Fletcher K."/>
            <person name="Martin F."/>
            <person name="Isakeit T."/>
            <person name="Cavanaugh K."/>
            <person name="Magill C."/>
            <person name="Michelmore R."/>
        </authorList>
    </citation>
    <scope>NUCLEOTIDE SEQUENCE [LARGE SCALE GENOMIC DNA]</scope>
    <source>
        <strain evidence="1">P6</strain>
    </source>
</reference>
<organism evidence="1 2">
    <name type="scientific">Peronosclerospora sorghi</name>
    <dbReference type="NCBI Taxonomy" id="230839"/>
    <lineage>
        <taxon>Eukaryota</taxon>
        <taxon>Sar</taxon>
        <taxon>Stramenopiles</taxon>
        <taxon>Oomycota</taxon>
        <taxon>Peronosporomycetes</taxon>
        <taxon>Peronosporales</taxon>
        <taxon>Peronosporaceae</taxon>
        <taxon>Peronosclerospora</taxon>
    </lineage>
</organism>
<protein>
    <submittedName>
        <fullName evidence="1">Uncharacterized protein</fullName>
    </submittedName>
</protein>
<sequence>MRTFSSADADKADTKSPSAVPVKDVHGANELDGMIEEERTFSDVISSWFGKIISSAKKPFQHTKEAFQKQRREEKITHLLARKPKGKVLMAKGIKLSDVQYLGSQERIQEYQAFLNKEKQKVEYLLKTASEKPPAWWNLWGRFRRKMRERVLKRKANDRVLYENHFTVAQVREKLSKKRSEQYKAYLLEQSRKIKNLLGTDESGPIASAKAYANDPKTLQTKTSNAGGDEAKVFRVEQPDDKTGAI</sequence>
<keyword evidence="2" id="KW-1185">Reference proteome</keyword>
<gene>
    <name evidence="1" type="ORF">PsorP6_012824</name>
</gene>
<comment type="caution">
    <text evidence="1">The sequence shown here is derived from an EMBL/GenBank/DDBJ whole genome shotgun (WGS) entry which is preliminary data.</text>
</comment>
<evidence type="ECO:0000313" key="2">
    <source>
        <dbReference type="Proteomes" id="UP001163321"/>
    </source>
</evidence>
<name>A0ACC0WH57_9STRA</name>
<dbReference type="Proteomes" id="UP001163321">
    <property type="component" value="Chromosome 13"/>
</dbReference>